<dbReference type="EMBL" id="BMTF01000018">
    <property type="protein sequence ID" value="GGV91199.1"/>
    <property type="molecule type" value="Genomic_DNA"/>
</dbReference>
<comment type="caution">
    <text evidence="2">The sequence shown here is derived from an EMBL/GenBank/DDBJ whole genome shotgun (WGS) entry which is preliminary data.</text>
</comment>
<feature type="compositionally biased region" description="Basic and acidic residues" evidence="1">
    <location>
        <begin position="29"/>
        <end position="42"/>
    </location>
</feature>
<evidence type="ECO:0000256" key="1">
    <source>
        <dbReference type="SAM" id="MobiDB-lite"/>
    </source>
</evidence>
<protein>
    <submittedName>
        <fullName evidence="2">Uncharacterized protein</fullName>
    </submittedName>
</protein>
<feature type="compositionally biased region" description="Basic and acidic residues" evidence="1">
    <location>
        <begin position="10"/>
        <end position="21"/>
    </location>
</feature>
<organism evidence="2 3">
    <name type="scientific">Streptomyces gelaticus</name>
    <dbReference type="NCBI Taxonomy" id="285446"/>
    <lineage>
        <taxon>Bacteria</taxon>
        <taxon>Bacillati</taxon>
        <taxon>Actinomycetota</taxon>
        <taxon>Actinomycetes</taxon>
        <taxon>Kitasatosporales</taxon>
        <taxon>Streptomycetaceae</taxon>
        <taxon>Streptomyces</taxon>
    </lineage>
</organism>
<proteinExistence type="predicted"/>
<dbReference type="Proteomes" id="UP000660675">
    <property type="component" value="Unassembled WGS sequence"/>
</dbReference>
<sequence>MGEQQQQDARAQRECGGERSEGAGQYFGERVHPAVPEAREDAGGDIDQADGGAGGTDQRRYGFGARASYELAYVARNRYRLIPI</sequence>
<evidence type="ECO:0000313" key="3">
    <source>
        <dbReference type="Proteomes" id="UP000660675"/>
    </source>
</evidence>
<feature type="region of interest" description="Disordered" evidence="1">
    <location>
        <begin position="1"/>
        <end position="60"/>
    </location>
</feature>
<keyword evidence="3" id="KW-1185">Reference proteome</keyword>
<accession>A0ABQ2W3F7</accession>
<name>A0ABQ2W3F7_9ACTN</name>
<gene>
    <name evidence="2" type="ORF">GCM10015535_48860</name>
</gene>
<evidence type="ECO:0000313" key="2">
    <source>
        <dbReference type="EMBL" id="GGV91199.1"/>
    </source>
</evidence>
<reference evidence="3" key="1">
    <citation type="journal article" date="2019" name="Int. J. Syst. Evol. Microbiol.">
        <title>The Global Catalogue of Microorganisms (GCM) 10K type strain sequencing project: providing services to taxonomists for standard genome sequencing and annotation.</title>
        <authorList>
            <consortium name="The Broad Institute Genomics Platform"/>
            <consortium name="The Broad Institute Genome Sequencing Center for Infectious Disease"/>
            <person name="Wu L."/>
            <person name="Ma J."/>
        </authorList>
    </citation>
    <scope>NUCLEOTIDE SEQUENCE [LARGE SCALE GENOMIC DNA]</scope>
    <source>
        <strain evidence="3">JCM 4376</strain>
    </source>
</reference>